<proteinExistence type="predicted"/>
<name>A0A1G4JHX7_9SACH</name>
<sequence>MAELTLHLANLPRRPTSEDAFTRTLLSAINSNNPYAKDIELPLPRLDLKLLPKDNRRITYEERNTAAVLKFYSKVRNEVLNDTEKDSFNVKLMIKALIEQLDAVYSPDTAHEFTIGKLRRLCHHIQHDPDLNLALTPQEVKVVRGRLRKFEAKICLKSTRRLSLLDEHFRIVSLSKATCDRYSSRAFVTFADHRAAEDFINRFKGHLSVRGRRVTISFASHESLVGGYLQSGKRGIDSLNQQRERKDSGLSSKVDADKKLKRRMRRIRHKLALKGIEPSAIQEIVNKTIQDRIAMASTTKPQIKTGSKAPEPADKKRKTVVEVAANPPNNVLLVQHLPSDVQQEEISALFAHDGFVEVRLVGVRNLAFVEYKSISNAASAISKLGSSYEWKGSTISVGFAK</sequence>
<protein>
    <submittedName>
        <fullName evidence="4">LAME_0E06612g1_1</fullName>
    </submittedName>
</protein>
<dbReference type="Pfam" id="PF00076">
    <property type="entry name" value="RRM_1"/>
    <property type="match status" value="1"/>
</dbReference>
<dbReference type="SUPFAM" id="SSF54928">
    <property type="entry name" value="RNA-binding domain, RBD"/>
    <property type="match status" value="2"/>
</dbReference>
<reference evidence="5" key="1">
    <citation type="submission" date="2016-03" db="EMBL/GenBank/DDBJ databases">
        <authorList>
            <person name="Devillers Hugo."/>
        </authorList>
    </citation>
    <scope>NUCLEOTIDE SEQUENCE [LARGE SCALE GENOMIC DNA]</scope>
</reference>
<dbReference type="GO" id="GO:0003729">
    <property type="term" value="F:mRNA binding"/>
    <property type="evidence" value="ECO:0007669"/>
    <property type="project" value="TreeGrafter"/>
</dbReference>
<accession>A0A1G4JHX7</accession>
<dbReference type="AlphaFoldDB" id="A0A1G4JHX7"/>
<dbReference type="PANTHER" id="PTHR48025:SF1">
    <property type="entry name" value="RRM DOMAIN-CONTAINING PROTEIN"/>
    <property type="match status" value="1"/>
</dbReference>
<keyword evidence="1 2" id="KW-0694">RNA-binding</keyword>
<evidence type="ECO:0000313" key="4">
    <source>
        <dbReference type="EMBL" id="SCU90005.1"/>
    </source>
</evidence>
<dbReference type="GO" id="GO:0005634">
    <property type="term" value="C:nucleus"/>
    <property type="evidence" value="ECO:0007669"/>
    <property type="project" value="TreeGrafter"/>
</dbReference>
<gene>
    <name evidence="4" type="ORF">LAME_0E06612G</name>
</gene>
<dbReference type="SMART" id="SM00360">
    <property type="entry name" value="RRM"/>
    <property type="match status" value="1"/>
</dbReference>
<organism evidence="4 5">
    <name type="scientific">Lachancea meyersii CBS 8951</name>
    <dbReference type="NCBI Taxonomy" id="1266667"/>
    <lineage>
        <taxon>Eukaryota</taxon>
        <taxon>Fungi</taxon>
        <taxon>Dikarya</taxon>
        <taxon>Ascomycota</taxon>
        <taxon>Saccharomycotina</taxon>
        <taxon>Saccharomycetes</taxon>
        <taxon>Saccharomycetales</taxon>
        <taxon>Saccharomycetaceae</taxon>
        <taxon>Lachancea</taxon>
    </lineage>
</organism>
<dbReference type="EMBL" id="LT598481">
    <property type="protein sequence ID" value="SCU90005.1"/>
    <property type="molecule type" value="Genomic_DNA"/>
</dbReference>
<dbReference type="Gene3D" id="3.30.70.330">
    <property type="match status" value="2"/>
</dbReference>
<dbReference type="PANTHER" id="PTHR48025">
    <property type="entry name" value="OS02G0815200 PROTEIN"/>
    <property type="match status" value="1"/>
</dbReference>
<dbReference type="CDD" id="cd00590">
    <property type="entry name" value="RRM_SF"/>
    <property type="match status" value="1"/>
</dbReference>
<dbReference type="PROSITE" id="PS50102">
    <property type="entry name" value="RRM"/>
    <property type="match status" value="1"/>
</dbReference>
<dbReference type="InterPro" id="IPR035979">
    <property type="entry name" value="RBD_domain_sf"/>
</dbReference>
<dbReference type="InterPro" id="IPR050502">
    <property type="entry name" value="Euk_RNA-bind_prot"/>
</dbReference>
<feature type="domain" description="RRM" evidence="3">
    <location>
        <begin position="330"/>
        <end position="401"/>
    </location>
</feature>
<dbReference type="InterPro" id="IPR012677">
    <property type="entry name" value="Nucleotide-bd_a/b_plait_sf"/>
</dbReference>
<keyword evidence="5" id="KW-1185">Reference proteome</keyword>
<evidence type="ECO:0000259" key="3">
    <source>
        <dbReference type="PROSITE" id="PS50102"/>
    </source>
</evidence>
<evidence type="ECO:0000256" key="1">
    <source>
        <dbReference type="ARBA" id="ARBA00022884"/>
    </source>
</evidence>
<evidence type="ECO:0000313" key="5">
    <source>
        <dbReference type="Proteomes" id="UP000191144"/>
    </source>
</evidence>
<dbReference type="InterPro" id="IPR000504">
    <property type="entry name" value="RRM_dom"/>
</dbReference>
<dbReference type="CDD" id="cd12247">
    <property type="entry name" value="RRM2_U1A_like"/>
    <property type="match status" value="1"/>
</dbReference>
<dbReference type="Proteomes" id="UP000191144">
    <property type="component" value="Chromosome E"/>
</dbReference>
<evidence type="ECO:0000256" key="2">
    <source>
        <dbReference type="PROSITE-ProRule" id="PRU00176"/>
    </source>
</evidence>
<dbReference type="OrthoDB" id="266020at2759"/>